<dbReference type="AlphaFoldDB" id="A0A1G6QEW9"/>
<reference evidence="2" key="1">
    <citation type="submission" date="2016-10" db="EMBL/GenBank/DDBJ databases">
        <authorList>
            <person name="Varghese N."/>
            <person name="Submissions S."/>
        </authorList>
    </citation>
    <scope>NUCLEOTIDE SEQUENCE [LARGE SCALE GENOMIC DNA]</scope>
    <source>
        <strain evidence="2">DSM 21620</strain>
    </source>
</reference>
<dbReference type="Proteomes" id="UP000198666">
    <property type="component" value="Unassembled WGS sequence"/>
</dbReference>
<proteinExistence type="predicted"/>
<dbReference type="OrthoDB" id="4548730at2"/>
<accession>A0A1G6QEW9</accession>
<keyword evidence="2" id="KW-1185">Reference proteome</keyword>
<protein>
    <recommendedName>
        <fullName evidence="3">Delta-aminolevulinic acid dehydratase</fullName>
    </recommendedName>
</protein>
<evidence type="ECO:0000313" key="1">
    <source>
        <dbReference type="EMBL" id="SDC90843.1"/>
    </source>
</evidence>
<organism evidence="1 2">
    <name type="scientific">Terribacillus halophilus</name>
    <dbReference type="NCBI Taxonomy" id="361279"/>
    <lineage>
        <taxon>Bacteria</taxon>
        <taxon>Bacillati</taxon>
        <taxon>Bacillota</taxon>
        <taxon>Bacilli</taxon>
        <taxon>Bacillales</taxon>
        <taxon>Bacillaceae</taxon>
        <taxon>Terribacillus</taxon>
    </lineage>
</organism>
<dbReference type="EMBL" id="FMZB01000005">
    <property type="protein sequence ID" value="SDC90843.1"/>
    <property type="molecule type" value="Genomic_DNA"/>
</dbReference>
<dbReference type="RefSeq" id="WP_093727148.1">
    <property type="nucleotide sequence ID" value="NZ_FMZB01000005.1"/>
</dbReference>
<evidence type="ECO:0008006" key="3">
    <source>
        <dbReference type="Google" id="ProtNLM"/>
    </source>
</evidence>
<name>A0A1G6QEW9_9BACI</name>
<evidence type="ECO:0000313" key="2">
    <source>
        <dbReference type="Proteomes" id="UP000198666"/>
    </source>
</evidence>
<gene>
    <name evidence="1" type="ORF">SAMN05421663_10551</name>
</gene>
<sequence>MSKPAFVVTLVIGPDCDTESLAMRLALEYFGARVYVHYVGRPNDLVEVLSGEDRASDTNYLILNFHGEEGKFCIPELDNSFYEVNEPKGRFFDDEHVRKYAVVEGLNVIGCGCTLGKDSLAKAFLKKGCKAYIAPDDYIDGNANLMFVLTFFYELISNRRSQEDAFQIARSIDSETKMYNKYTN</sequence>